<dbReference type="PANTHER" id="PTHR47018">
    <property type="entry name" value="CXC DOMAIN-CONTAINING PROTEIN-RELATED"/>
    <property type="match status" value="1"/>
</dbReference>
<keyword evidence="2" id="KW-1185">Reference proteome</keyword>
<proteinExistence type="predicted"/>
<dbReference type="PANTHER" id="PTHR47018:SF3">
    <property type="entry name" value="MYCBP-ASSOCIATED PROTEIN"/>
    <property type="match status" value="1"/>
</dbReference>
<dbReference type="EMBL" id="JACEEZ010012580">
    <property type="protein sequence ID" value="KAG0720612.1"/>
    <property type="molecule type" value="Genomic_DNA"/>
</dbReference>
<gene>
    <name evidence="1" type="ORF">GWK47_048171</name>
</gene>
<dbReference type="AlphaFoldDB" id="A0A8J4Y4L3"/>
<protein>
    <submittedName>
        <fullName evidence="1">Uncharacterized protein</fullName>
    </submittedName>
</protein>
<reference evidence="1" key="1">
    <citation type="submission" date="2020-07" db="EMBL/GenBank/DDBJ databases">
        <title>The High-quality genome of the commercially important snow crab, Chionoecetes opilio.</title>
        <authorList>
            <person name="Jeong J.-H."/>
            <person name="Ryu S."/>
        </authorList>
    </citation>
    <scope>NUCLEOTIDE SEQUENCE</scope>
    <source>
        <strain evidence="1">MADBK_172401_WGS</strain>
        <tissue evidence="1">Digestive gland</tissue>
    </source>
</reference>
<dbReference type="OrthoDB" id="6753017at2759"/>
<dbReference type="Proteomes" id="UP000770661">
    <property type="component" value="Unassembled WGS sequence"/>
</dbReference>
<sequence length="425" mass="49050">MEKLNNVMSEAARLSRTAKLWAQYYNQVMLMHQFVCAEHYGDWALHLDTVREMLPHFHAAGHLAYAKYAHLYVQQISHLEEKMTETKLRQFTSLGNFTVRLSDKLWADIWTDMTIEQVLMRAMKTSGWVTCGRRMTDAVLSHWVEGMPVCTELIHRFEEFCGSHFSTSEQHVDLRQSHQLRDKKDVEKLREWLSVHHPLPQNQELVSIATSVVANEAINCDAAVEIGTQAMNKLVGKPFGEVKLRRKDRVLPLGTVNNSVKVRDEVIPVNTMQLFNRIICVVKSDADFASHLEYELAPRPLSLFDEISMRKTEKSVMYSIIESLCECENAHPTNSTIVVDGGYLLHRVVWPEHGLYSDLYRTYVSDAQKHFSPNCYAMANFLMGTAMHQVLKVLSKNEEPENHFHQHQQQQKNTLYVFIIKFNSG</sequence>
<name>A0A8J4Y4L3_CHIOP</name>
<comment type="caution">
    <text evidence="1">The sequence shown here is derived from an EMBL/GenBank/DDBJ whole genome shotgun (WGS) entry which is preliminary data.</text>
</comment>
<organism evidence="1 2">
    <name type="scientific">Chionoecetes opilio</name>
    <name type="common">Atlantic snow crab</name>
    <name type="synonym">Cancer opilio</name>
    <dbReference type="NCBI Taxonomy" id="41210"/>
    <lineage>
        <taxon>Eukaryota</taxon>
        <taxon>Metazoa</taxon>
        <taxon>Ecdysozoa</taxon>
        <taxon>Arthropoda</taxon>
        <taxon>Crustacea</taxon>
        <taxon>Multicrustacea</taxon>
        <taxon>Malacostraca</taxon>
        <taxon>Eumalacostraca</taxon>
        <taxon>Eucarida</taxon>
        <taxon>Decapoda</taxon>
        <taxon>Pleocyemata</taxon>
        <taxon>Brachyura</taxon>
        <taxon>Eubrachyura</taxon>
        <taxon>Majoidea</taxon>
        <taxon>Majidae</taxon>
        <taxon>Chionoecetes</taxon>
    </lineage>
</organism>
<evidence type="ECO:0000313" key="1">
    <source>
        <dbReference type="EMBL" id="KAG0720612.1"/>
    </source>
</evidence>
<evidence type="ECO:0000313" key="2">
    <source>
        <dbReference type="Proteomes" id="UP000770661"/>
    </source>
</evidence>
<accession>A0A8J4Y4L3</accession>